<name>T1IWH0_STRMM</name>
<organism evidence="2 3">
    <name type="scientific">Strigamia maritima</name>
    <name type="common">European centipede</name>
    <name type="synonym">Geophilus maritimus</name>
    <dbReference type="NCBI Taxonomy" id="126957"/>
    <lineage>
        <taxon>Eukaryota</taxon>
        <taxon>Metazoa</taxon>
        <taxon>Ecdysozoa</taxon>
        <taxon>Arthropoda</taxon>
        <taxon>Myriapoda</taxon>
        <taxon>Chilopoda</taxon>
        <taxon>Pleurostigmophora</taxon>
        <taxon>Geophilomorpha</taxon>
        <taxon>Linotaeniidae</taxon>
        <taxon>Strigamia</taxon>
    </lineage>
</organism>
<dbReference type="HOGENOM" id="CLU_1514340_0_0_1"/>
<reference evidence="3" key="1">
    <citation type="submission" date="2011-05" db="EMBL/GenBank/DDBJ databases">
        <authorList>
            <person name="Richards S.R."/>
            <person name="Qu J."/>
            <person name="Jiang H."/>
            <person name="Jhangiani S.N."/>
            <person name="Agravi P."/>
            <person name="Goodspeed R."/>
            <person name="Gross S."/>
            <person name="Mandapat C."/>
            <person name="Jackson L."/>
            <person name="Mathew T."/>
            <person name="Pu L."/>
            <person name="Thornton R."/>
            <person name="Saada N."/>
            <person name="Wilczek-Boney K.B."/>
            <person name="Lee S."/>
            <person name="Kovar C."/>
            <person name="Wu Y."/>
            <person name="Scherer S.E."/>
            <person name="Worley K.C."/>
            <person name="Muzny D.M."/>
            <person name="Gibbs R."/>
        </authorList>
    </citation>
    <scope>NUCLEOTIDE SEQUENCE</scope>
    <source>
        <strain evidence="3">Brora</strain>
    </source>
</reference>
<keyword evidence="3" id="KW-1185">Reference proteome</keyword>
<feature type="transmembrane region" description="Helical" evidence="1">
    <location>
        <begin position="37"/>
        <end position="55"/>
    </location>
</feature>
<keyword evidence="1" id="KW-0812">Transmembrane</keyword>
<dbReference type="PhylomeDB" id="T1IWH0"/>
<keyword evidence="1" id="KW-1133">Transmembrane helix</keyword>
<keyword evidence="1" id="KW-0472">Membrane</keyword>
<evidence type="ECO:0000313" key="3">
    <source>
        <dbReference type="Proteomes" id="UP000014500"/>
    </source>
</evidence>
<proteinExistence type="predicted"/>
<protein>
    <submittedName>
        <fullName evidence="2">Uncharacterized protein</fullName>
    </submittedName>
</protein>
<reference evidence="2" key="2">
    <citation type="submission" date="2015-02" db="UniProtKB">
        <authorList>
            <consortium name="EnsemblMetazoa"/>
        </authorList>
    </citation>
    <scope>IDENTIFICATION</scope>
</reference>
<accession>T1IWH0</accession>
<dbReference type="EMBL" id="JH431615">
    <property type="status" value="NOT_ANNOTATED_CDS"/>
    <property type="molecule type" value="Genomic_DNA"/>
</dbReference>
<dbReference type="AlphaFoldDB" id="T1IWH0"/>
<dbReference type="EnsemblMetazoa" id="SMAR005537-RA">
    <property type="protein sequence ID" value="SMAR005537-PA"/>
    <property type="gene ID" value="SMAR005537"/>
</dbReference>
<sequence>MHRKKVRELKRITKTHVQMKLEESTLTTIGIKPNRKLLIIYQIFPFLITITILLLCTYQCSMQIGVYIEKPIKVDADIREVTLGDFPAIHIVAVDTDDSLKYERSVRKANLHIDVPICRNAVVYVIENKTTLHNAMKRKNFTKLVKTITYSRGSKKHYNKFKTSEIFSILGLVTRIEN</sequence>
<evidence type="ECO:0000256" key="1">
    <source>
        <dbReference type="SAM" id="Phobius"/>
    </source>
</evidence>
<evidence type="ECO:0000313" key="2">
    <source>
        <dbReference type="EnsemblMetazoa" id="SMAR005537-PA"/>
    </source>
</evidence>
<dbReference type="Proteomes" id="UP000014500">
    <property type="component" value="Unassembled WGS sequence"/>
</dbReference>